<dbReference type="PROSITE" id="PS00571">
    <property type="entry name" value="AMIDASES"/>
    <property type="match status" value="1"/>
</dbReference>
<dbReference type="Pfam" id="PF01425">
    <property type="entry name" value="Amidase"/>
    <property type="match status" value="1"/>
</dbReference>
<dbReference type="InterPro" id="IPR020556">
    <property type="entry name" value="Amidase_CS"/>
</dbReference>
<dbReference type="PANTHER" id="PTHR46072:SF4">
    <property type="entry name" value="AMIDASE C550.07-RELATED"/>
    <property type="match status" value="1"/>
</dbReference>
<comment type="similarity">
    <text evidence="2">Belongs to the amidase family.</text>
</comment>
<dbReference type="SUPFAM" id="SSF75304">
    <property type="entry name" value="Amidase signature (AS) enzymes"/>
    <property type="match status" value="1"/>
</dbReference>
<evidence type="ECO:0000259" key="6">
    <source>
        <dbReference type="PROSITE" id="PS50252"/>
    </source>
</evidence>
<organism evidence="7 8">
    <name type="scientific">Cadophora malorum</name>
    <dbReference type="NCBI Taxonomy" id="108018"/>
    <lineage>
        <taxon>Eukaryota</taxon>
        <taxon>Fungi</taxon>
        <taxon>Dikarya</taxon>
        <taxon>Ascomycota</taxon>
        <taxon>Pezizomycotina</taxon>
        <taxon>Leotiomycetes</taxon>
        <taxon>Helotiales</taxon>
        <taxon>Ploettnerulaceae</taxon>
        <taxon>Cadophora</taxon>
    </lineage>
</organism>
<reference evidence="7" key="1">
    <citation type="submission" date="2021-02" db="EMBL/GenBank/DDBJ databases">
        <title>Genome sequence Cadophora malorum strain M34.</title>
        <authorList>
            <person name="Stefanovic E."/>
            <person name="Vu D."/>
            <person name="Scully C."/>
            <person name="Dijksterhuis J."/>
            <person name="Roader J."/>
            <person name="Houbraken J."/>
        </authorList>
    </citation>
    <scope>NUCLEOTIDE SEQUENCE</scope>
    <source>
        <strain evidence="7">M34</strain>
    </source>
</reference>
<name>A0A8H7W4U8_9HELO</name>
<dbReference type="InterPro" id="IPR023631">
    <property type="entry name" value="Amidase_dom"/>
</dbReference>
<dbReference type="EMBL" id="JAFJYH010000227">
    <property type="protein sequence ID" value="KAG4415302.1"/>
    <property type="molecule type" value="Genomic_DNA"/>
</dbReference>
<dbReference type="PIRSF" id="PIRSF001221">
    <property type="entry name" value="Amidase_fungi"/>
    <property type="match status" value="1"/>
</dbReference>
<evidence type="ECO:0000256" key="5">
    <source>
        <dbReference type="PIRSR" id="PIRSR001221-1"/>
    </source>
</evidence>
<sequence length="534" mass="58701">MDAASLIAKACKARDDSLAEVTPPLAALPDPLPKNVMPIFKDVLTEEEIRITSYDVPELLKAIRDKVYSCETVTKAFLRRAALAQKLTNCITELLPARAIARAKYLDTLDKPLGPLHGLPISVKEHHGMADCETNGGYVAWIGEPRTGHCTVNDVFYEAGCVFYARTTQPQSVMHLETSTNIYGVTTNPWNTDLTSGGSSGGESALVACRGSILGIGGDIGGSIRCPAANTGVYGFKPTPGRMGKQGSHAVVAGQEGISPTEGPLSTSRAGLDIFMSTYLSYEPWVKDNYLVPLPWRSVTLPPKLKIAVLWDDGIVRPHPPITRALKEVKAKLEAAGMEIVNWVPEGHDECWNLTQALYYEDGGKALENLITKGGEKMLPLTEWLVKGNDNVKYRTVEDVMALKVKRNEYRARYNDLWLSTGKSDSHPVDAILCPAGPGAAPPLGNAKYWSYTSQWNMLEYPGAVFPVSKVDQTIDAEEADYVPRNSQDKFNWELYKRERYVDAPVSLQVVTRRWEDEKCLAVLAEVEKAMGRA</sequence>
<evidence type="ECO:0000256" key="3">
    <source>
        <dbReference type="ARBA" id="ARBA00012922"/>
    </source>
</evidence>
<dbReference type="Gene3D" id="3.90.1300.10">
    <property type="entry name" value="Amidase signature (AS) domain"/>
    <property type="match status" value="1"/>
</dbReference>
<feature type="domain" description="T-box" evidence="6">
    <location>
        <begin position="346"/>
        <end position="438"/>
    </location>
</feature>
<dbReference type="GO" id="GO:0003700">
    <property type="term" value="F:DNA-binding transcription factor activity"/>
    <property type="evidence" value="ECO:0007669"/>
    <property type="project" value="InterPro"/>
</dbReference>
<dbReference type="OrthoDB" id="6428749at2759"/>
<evidence type="ECO:0000256" key="4">
    <source>
        <dbReference type="ARBA" id="ARBA00022801"/>
    </source>
</evidence>
<proteinExistence type="inferred from homology"/>
<dbReference type="EC" id="3.5.1.4" evidence="3"/>
<dbReference type="InterPro" id="IPR046360">
    <property type="entry name" value="T-box_DNA-bd"/>
</dbReference>
<accession>A0A8H7W4U8</accession>
<evidence type="ECO:0000313" key="7">
    <source>
        <dbReference type="EMBL" id="KAG4415302.1"/>
    </source>
</evidence>
<dbReference type="AlphaFoldDB" id="A0A8H7W4U8"/>
<dbReference type="PANTHER" id="PTHR46072">
    <property type="entry name" value="AMIDASE-RELATED-RELATED"/>
    <property type="match status" value="1"/>
</dbReference>
<keyword evidence="4" id="KW-0378">Hydrolase</keyword>
<dbReference type="GO" id="GO:0045893">
    <property type="term" value="P:positive regulation of DNA-templated transcription"/>
    <property type="evidence" value="ECO:0007669"/>
    <property type="project" value="InterPro"/>
</dbReference>
<dbReference type="Proteomes" id="UP000664132">
    <property type="component" value="Unassembled WGS sequence"/>
</dbReference>
<dbReference type="PROSITE" id="PS50252">
    <property type="entry name" value="TBOX_3"/>
    <property type="match status" value="1"/>
</dbReference>
<comment type="catalytic activity">
    <reaction evidence="1">
        <text>a monocarboxylic acid amide + H2O = a monocarboxylate + NH4(+)</text>
        <dbReference type="Rhea" id="RHEA:12020"/>
        <dbReference type="ChEBI" id="CHEBI:15377"/>
        <dbReference type="ChEBI" id="CHEBI:28938"/>
        <dbReference type="ChEBI" id="CHEBI:35757"/>
        <dbReference type="ChEBI" id="CHEBI:83628"/>
        <dbReference type="EC" id="3.5.1.4"/>
    </reaction>
</comment>
<feature type="active site" description="Charge relay system" evidence="5">
    <location>
        <position position="124"/>
    </location>
</feature>
<evidence type="ECO:0000256" key="1">
    <source>
        <dbReference type="ARBA" id="ARBA00001311"/>
    </source>
</evidence>
<evidence type="ECO:0000313" key="8">
    <source>
        <dbReference type="Proteomes" id="UP000664132"/>
    </source>
</evidence>
<evidence type="ECO:0000256" key="2">
    <source>
        <dbReference type="ARBA" id="ARBA00009199"/>
    </source>
</evidence>
<protein>
    <recommendedName>
        <fullName evidence="3">amidase</fullName>
        <ecNumber evidence="3">3.5.1.4</ecNumber>
    </recommendedName>
</protein>
<feature type="active site" description="Charge relay system" evidence="5">
    <location>
        <position position="199"/>
    </location>
</feature>
<comment type="caution">
    <text evidence="7">The sequence shown here is derived from an EMBL/GenBank/DDBJ whole genome shotgun (WGS) entry which is preliminary data.</text>
</comment>
<gene>
    <name evidence="7" type="ORF">IFR04_011557</name>
</gene>
<dbReference type="GO" id="GO:0004040">
    <property type="term" value="F:amidase activity"/>
    <property type="evidence" value="ECO:0007669"/>
    <property type="project" value="UniProtKB-EC"/>
</dbReference>
<feature type="active site" description="Acyl-ester intermediate" evidence="5">
    <location>
        <position position="223"/>
    </location>
</feature>
<keyword evidence="8" id="KW-1185">Reference proteome</keyword>
<dbReference type="InterPro" id="IPR036928">
    <property type="entry name" value="AS_sf"/>
</dbReference>